<evidence type="ECO:0000256" key="9">
    <source>
        <dbReference type="ARBA" id="ARBA00023235"/>
    </source>
</evidence>
<evidence type="ECO:0000256" key="8">
    <source>
        <dbReference type="ARBA" id="ARBA00023141"/>
    </source>
</evidence>
<evidence type="ECO:0000259" key="11">
    <source>
        <dbReference type="Pfam" id="PF00697"/>
    </source>
</evidence>
<keyword evidence="13" id="KW-1185">Reference proteome</keyword>
<feature type="domain" description="N-(5'phosphoribosyl) anthranilate isomerase (PRAI)" evidence="11">
    <location>
        <begin position="3"/>
        <end position="205"/>
    </location>
</feature>
<comment type="caution">
    <text evidence="12">The sequence shown here is derived from an EMBL/GenBank/DDBJ whole genome shotgun (WGS) entry which is preliminary data.</text>
</comment>
<keyword evidence="6 10" id="KW-0028">Amino-acid biosynthesis</keyword>
<evidence type="ECO:0000256" key="3">
    <source>
        <dbReference type="ARBA" id="ARBA00007571"/>
    </source>
</evidence>
<dbReference type="InterPro" id="IPR001240">
    <property type="entry name" value="PRAI_dom"/>
</dbReference>
<dbReference type="Gene3D" id="3.20.20.70">
    <property type="entry name" value="Aldolase class I"/>
    <property type="match status" value="1"/>
</dbReference>
<dbReference type="UniPathway" id="UPA00035">
    <property type="reaction ID" value="UER00042"/>
</dbReference>
<comment type="similarity">
    <text evidence="3 10">Belongs to the TrpF family.</text>
</comment>
<keyword evidence="7 10" id="KW-0822">Tryptophan biosynthesis</keyword>
<organism evidence="12 13">
    <name type="scientific">Vasconcelosia minhoensis LEGE 07310</name>
    <dbReference type="NCBI Taxonomy" id="915328"/>
    <lineage>
        <taxon>Bacteria</taxon>
        <taxon>Bacillati</taxon>
        <taxon>Cyanobacteriota</taxon>
        <taxon>Cyanophyceae</taxon>
        <taxon>Nodosilineales</taxon>
        <taxon>Cymatolegaceae</taxon>
        <taxon>Vasconcelosia</taxon>
        <taxon>Vasconcelosia minhoensis</taxon>
    </lineage>
</organism>
<comment type="pathway">
    <text evidence="2 10">Amino-acid biosynthesis; L-tryptophan biosynthesis; L-tryptophan from chorismate: step 3/5.</text>
</comment>
<evidence type="ECO:0000256" key="6">
    <source>
        <dbReference type="ARBA" id="ARBA00022605"/>
    </source>
</evidence>
<sequence>MRVKICGITTVEQGSAIATLGATALGFICVPESPRYISPAQIGSITAALPPPYPDCIGVFANASLPTIQATVARAHLTAVQLHGQESPAFCQAVRAALSQVELIKALRVRSAADLASAQTYEPYVDTLLLDAYHPTQLGGTGQTLDWEKLTQFRPARPWFLAGGLSPENVLSAIAQLSPAGIDLSSSVERSPGDKDLAKVAQLFEQLHQYE</sequence>
<accession>A0A8J7DMI9</accession>
<dbReference type="PANTHER" id="PTHR42894:SF1">
    <property type="entry name" value="N-(5'-PHOSPHORIBOSYL)ANTHRANILATE ISOMERASE"/>
    <property type="match status" value="1"/>
</dbReference>
<evidence type="ECO:0000256" key="7">
    <source>
        <dbReference type="ARBA" id="ARBA00022822"/>
    </source>
</evidence>
<dbReference type="GO" id="GO:0004640">
    <property type="term" value="F:phosphoribosylanthranilate isomerase activity"/>
    <property type="evidence" value="ECO:0007669"/>
    <property type="project" value="UniProtKB-UniRule"/>
</dbReference>
<dbReference type="HAMAP" id="MF_00135">
    <property type="entry name" value="PRAI"/>
    <property type="match status" value="1"/>
</dbReference>
<dbReference type="FunFam" id="3.20.20.70:FF:000075">
    <property type="entry name" value="Tryptophan biosynthesis protein TRP1"/>
    <property type="match status" value="1"/>
</dbReference>
<dbReference type="CDD" id="cd00405">
    <property type="entry name" value="PRAI"/>
    <property type="match status" value="1"/>
</dbReference>
<evidence type="ECO:0000256" key="5">
    <source>
        <dbReference type="ARBA" id="ARBA00022272"/>
    </source>
</evidence>
<gene>
    <name evidence="10" type="primary">trpF</name>
    <name evidence="12" type="ORF">IQ241_05535</name>
</gene>
<dbReference type="PANTHER" id="PTHR42894">
    <property type="entry name" value="N-(5'-PHOSPHORIBOSYL)ANTHRANILATE ISOMERASE"/>
    <property type="match status" value="1"/>
</dbReference>
<keyword evidence="8 10" id="KW-0057">Aromatic amino acid biosynthesis</keyword>
<proteinExistence type="inferred from homology"/>
<evidence type="ECO:0000256" key="2">
    <source>
        <dbReference type="ARBA" id="ARBA00004664"/>
    </source>
</evidence>
<comment type="catalytic activity">
    <reaction evidence="1 10">
        <text>N-(5-phospho-beta-D-ribosyl)anthranilate = 1-(2-carboxyphenylamino)-1-deoxy-D-ribulose 5-phosphate</text>
        <dbReference type="Rhea" id="RHEA:21540"/>
        <dbReference type="ChEBI" id="CHEBI:18277"/>
        <dbReference type="ChEBI" id="CHEBI:58613"/>
        <dbReference type="EC" id="5.3.1.24"/>
    </reaction>
</comment>
<evidence type="ECO:0000313" key="12">
    <source>
        <dbReference type="EMBL" id="MBE9076760.1"/>
    </source>
</evidence>
<protein>
    <recommendedName>
        <fullName evidence="5 10">N-(5'-phosphoribosyl)anthranilate isomerase</fullName>
        <shortName evidence="10">PRAI</shortName>
        <ecNumber evidence="4 10">5.3.1.24</ecNumber>
    </recommendedName>
</protein>
<dbReference type="RefSeq" id="WP_193905507.1">
    <property type="nucleotide sequence ID" value="NZ_JADEXG010000009.1"/>
</dbReference>
<dbReference type="NCBIfam" id="NF002298">
    <property type="entry name" value="PRK01222.1-4"/>
    <property type="match status" value="1"/>
</dbReference>
<evidence type="ECO:0000256" key="4">
    <source>
        <dbReference type="ARBA" id="ARBA00012572"/>
    </source>
</evidence>
<evidence type="ECO:0000256" key="1">
    <source>
        <dbReference type="ARBA" id="ARBA00001164"/>
    </source>
</evidence>
<dbReference type="InterPro" id="IPR044643">
    <property type="entry name" value="TrpF_fam"/>
</dbReference>
<name>A0A8J7DMI9_9CYAN</name>
<dbReference type="Pfam" id="PF00697">
    <property type="entry name" value="PRAI"/>
    <property type="match status" value="1"/>
</dbReference>
<reference evidence="12" key="1">
    <citation type="submission" date="2020-10" db="EMBL/GenBank/DDBJ databases">
        <authorList>
            <person name="Castelo-Branco R."/>
            <person name="Eusebio N."/>
            <person name="Adriana R."/>
            <person name="Vieira A."/>
            <person name="Brugerolle De Fraissinette N."/>
            <person name="Rezende De Castro R."/>
            <person name="Schneider M.P."/>
            <person name="Vasconcelos V."/>
            <person name="Leao P.N."/>
        </authorList>
    </citation>
    <scope>NUCLEOTIDE SEQUENCE</scope>
    <source>
        <strain evidence="12">LEGE 07310</strain>
    </source>
</reference>
<dbReference type="SUPFAM" id="SSF51366">
    <property type="entry name" value="Ribulose-phoshate binding barrel"/>
    <property type="match status" value="1"/>
</dbReference>
<dbReference type="EC" id="5.3.1.24" evidence="4 10"/>
<dbReference type="Proteomes" id="UP000636505">
    <property type="component" value="Unassembled WGS sequence"/>
</dbReference>
<dbReference type="InterPro" id="IPR011060">
    <property type="entry name" value="RibuloseP-bd_barrel"/>
</dbReference>
<dbReference type="EMBL" id="JADEXG010000009">
    <property type="protein sequence ID" value="MBE9076760.1"/>
    <property type="molecule type" value="Genomic_DNA"/>
</dbReference>
<keyword evidence="9 10" id="KW-0413">Isomerase</keyword>
<evidence type="ECO:0000256" key="10">
    <source>
        <dbReference type="HAMAP-Rule" id="MF_00135"/>
    </source>
</evidence>
<dbReference type="GO" id="GO:0000162">
    <property type="term" value="P:L-tryptophan biosynthetic process"/>
    <property type="evidence" value="ECO:0007669"/>
    <property type="project" value="UniProtKB-UniRule"/>
</dbReference>
<evidence type="ECO:0000313" key="13">
    <source>
        <dbReference type="Proteomes" id="UP000636505"/>
    </source>
</evidence>
<dbReference type="AlphaFoldDB" id="A0A8J7DMI9"/>
<dbReference type="InterPro" id="IPR013785">
    <property type="entry name" value="Aldolase_TIM"/>
</dbReference>